<gene>
    <name evidence="5" type="ORF">BDFB_004947</name>
</gene>
<dbReference type="GO" id="GO:0031012">
    <property type="term" value="C:extracellular matrix"/>
    <property type="evidence" value="ECO:0007669"/>
    <property type="project" value="TreeGrafter"/>
</dbReference>
<dbReference type="AlphaFoldDB" id="A0A482W9J4"/>
<dbReference type="OrthoDB" id="676979at2759"/>
<name>A0A482W9J4_ASBVE</name>
<evidence type="ECO:0000256" key="3">
    <source>
        <dbReference type="ARBA" id="ARBA00022737"/>
    </source>
</evidence>
<dbReference type="SMART" id="SM00369">
    <property type="entry name" value="LRR_TYP"/>
    <property type="match status" value="11"/>
</dbReference>
<dbReference type="PROSITE" id="PS51450">
    <property type="entry name" value="LRR"/>
    <property type="match status" value="1"/>
</dbReference>
<protein>
    <submittedName>
        <fullName evidence="5">LRR 8 domain containing protein</fullName>
    </submittedName>
</protein>
<dbReference type="InterPro" id="IPR001611">
    <property type="entry name" value="Leu-rich_rpt"/>
</dbReference>
<accession>A0A482W9J4</accession>
<feature type="signal peptide" evidence="4">
    <location>
        <begin position="1"/>
        <end position="22"/>
    </location>
</feature>
<dbReference type="Gene3D" id="3.80.10.10">
    <property type="entry name" value="Ribonuclease Inhibitor"/>
    <property type="match status" value="4"/>
</dbReference>
<dbReference type="PANTHER" id="PTHR24373:SF398">
    <property type="entry name" value="LEUCINE-RICH REPEAT-CONTAINING G-PROTEIN COUPLED RECEPTOR 6"/>
    <property type="match status" value="1"/>
</dbReference>
<keyword evidence="1" id="KW-0433">Leucine-rich repeat</keyword>
<keyword evidence="6" id="KW-1185">Reference proteome</keyword>
<dbReference type="SUPFAM" id="SSF52058">
    <property type="entry name" value="L domain-like"/>
    <property type="match status" value="1"/>
</dbReference>
<evidence type="ECO:0000256" key="4">
    <source>
        <dbReference type="SAM" id="SignalP"/>
    </source>
</evidence>
<dbReference type="Pfam" id="PF13306">
    <property type="entry name" value="LRR_5"/>
    <property type="match status" value="1"/>
</dbReference>
<evidence type="ECO:0000313" key="6">
    <source>
        <dbReference type="Proteomes" id="UP000292052"/>
    </source>
</evidence>
<reference evidence="5 6" key="1">
    <citation type="submission" date="2017-03" db="EMBL/GenBank/DDBJ databases">
        <title>Genome of the blue death feigning beetle - Asbolus verrucosus.</title>
        <authorList>
            <person name="Rider S.D."/>
        </authorList>
    </citation>
    <scope>NUCLEOTIDE SEQUENCE [LARGE SCALE GENOMIC DNA]</scope>
    <source>
        <strain evidence="5">Butters</strain>
        <tissue evidence="5">Head and leg muscle</tissue>
    </source>
</reference>
<dbReference type="InterPro" id="IPR003591">
    <property type="entry name" value="Leu-rich_rpt_typical-subtyp"/>
</dbReference>
<dbReference type="PANTHER" id="PTHR24373">
    <property type="entry name" value="SLIT RELATED LEUCINE-RICH REPEAT NEURONAL PROTEIN"/>
    <property type="match status" value="1"/>
</dbReference>
<dbReference type="FunFam" id="3.80.10.10:FF:001164">
    <property type="entry name" value="GH01279p"/>
    <property type="match status" value="1"/>
</dbReference>
<sequence>MTWQLFSVIVILTIFFVNGVVGVTFKDVTVWNEDTNEVIVNIKSSETLKDHLPHGLLRAVSITGKIPILHENSVADINNVNHLNFIQNEIEEIRPGAFRNLNGVHIIHILLSNFTTIKEGVFANLTIEELQISNKLVSKIEVGAFKDLPQLRNLNLQHNSLETLDGNVFDGLNIDTLDLSHNLISKLPQNIFRNLPHLKMLALANNQLKLVQTDVLDHLPVEYLDLSSNLISTLDEGVFNNMPQLKSIVLSRNKLTTVPEGVFNNLDLTLVKLDSNKIAFIAPKAFDNMPKLANIYLSSNELSKYDTNWFHNTPEIYRLYLAYNLIEDIPDEAFKNIYNDKEQWIRLDSNKIRNIAPNAFKGLRKLDTLNLSYNKIEVWNENILADAEVVFYLQLAHNDIKCVDGDFDKIFEANFTYLTGNPLTPQCAKDIEAWASKERPEKHVVCLAHCNLY</sequence>
<dbReference type="Pfam" id="PF13855">
    <property type="entry name" value="LRR_8"/>
    <property type="match status" value="2"/>
</dbReference>
<evidence type="ECO:0000313" key="5">
    <source>
        <dbReference type="EMBL" id="RZC41850.1"/>
    </source>
</evidence>
<evidence type="ECO:0000256" key="2">
    <source>
        <dbReference type="ARBA" id="ARBA00022729"/>
    </source>
</evidence>
<dbReference type="STRING" id="1661398.A0A482W9J4"/>
<keyword evidence="3" id="KW-0677">Repeat</keyword>
<organism evidence="5 6">
    <name type="scientific">Asbolus verrucosus</name>
    <name type="common">Desert ironclad beetle</name>
    <dbReference type="NCBI Taxonomy" id="1661398"/>
    <lineage>
        <taxon>Eukaryota</taxon>
        <taxon>Metazoa</taxon>
        <taxon>Ecdysozoa</taxon>
        <taxon>Arthropoda</taxon>
        <taxon>Hexapoda</taxon>
        <taxon>Insecta</taxon>
        <taxon>Pterygota</taxon>
        <taxon>Neoptera</taxon>
        <taxon>Endopterygota</taxon>
        <taxon>Coleoptera</taxon>
        <taxon>Polyphaga</taxon>
        <taxon>Cucujiformia</taxon>
        <taxon>Tenebrionidae</taxon>
        <taxon>Pimeliinae</taxon>
        <taxon>Asbolus</taxon>
    </lineage>
</organism>
<feature type="chain" id="PRO_5019766810" evidence="4">
    <location>
        <begin position="23"/>
        <end position="453"/>
    </location>
</feature>
<proteinExistence type="predicted"/>
<dbReference type="InterPro" id="IPR032675">
    <property type="entry name" value="LRR_dom_sf"/>
</dbReference>
<dbReference type="Proteomes" id="UP000292052">
    <property type="component" value="Unassembled WGS sequence"/>
</dbReference>
<dbReference type="GO" id="GO:0005615">
    <property type="term" value="C:extracellular space"/>
    <property type="evidence" value="ECO:0007669"/>
    <property type="project" value="TreeGrafter"/>
</dbReference>
<dbReference type="EMBL" id="QDEB01013498">
    <property type="protein sequence ID" value="RZC41850.1"/>
    <property type="molecule type" value="Genomic_DNA"/>
</dbReference>
<keyword evidence="2 4" id="KW-0732">Signal</keyword>
<dbReference type="InterPro" id="IPR026906">
    <property type="entry name" value="LRR_5"/>
</dbReference>
<comment type="caution">
    <text evidence="5">The sequence shown here is derived from an EMBL/GenBank/DDBJ whole genome shotgun (WGS) entry which is preliminary data.</text>
</comment>
<dbReference type="InterPro" id="IPR050328">
    <property type="entry name" value="Dev_Immune_Receptor"/>
</dbReference>
<evidence type="ECO:0000256" key="1">
    <source>
        <dbReference type="ARBA" id="ARBA00022614"/>
    </source>
</evidence>